<evidence type="ECO:0000259" key="6">
    <source>
        <dbReference type="PROSITE" id="PS51698"/>
    </source>
</evidence>
<evidence type="ECO:0000313" key="7">
    <source>
        <dbReference type="EMBL" id="ONI22128.1"/>
    </source>
</evidence>
<dbReference type="PANTHER" id="PTHR22849:SF23">
    <property type="entry name" value="U-BOX DOMAIN-CONTAINING PROTEIN"/>
    <property type="match status" value="1"/>
</dbReference>
<dbReference type="GO" id="GO:0016567">
    <property type="term" value="P:protein ubiquitination"/>
    <property type="evidence" value="ECO:0007669"/>
    <property type="project" value="UniProtKB-UniRule"/>
</dbReference>
<dbReference type="UniPathway" id="UPA00143"/>
<dbReference type="CDD" id="cd16664">
    <property type="entry name" value="RING-Ubox_PUB"/>
    <property type="match status" value="1"/>
</dbReference>
<dbReference type="PROSITE" id="PS51698">
    <property type="entry name" value="U_BOX"/>
    <property type="match status" value="1"/>
</dbReference>
<organism evidence="7 8">
    <name type="scientific">Prunus persica</name>
    <name type="common">Peach</name>
    <name type="synonym">Amygdalus persica</name>
    <dbReference type="NCBI Taxonomy" id="3760"/>
    <lineage>
        <taxon>Eukaryota</taxon>
        <taxon>Viridiplantae</taxon>
        <taxon>Streptophyta</taxon>
        <taxon>Embryophyta</taxon>
        <taxon>Tracheophyta</taxon>
        <taxon>Spermatophyta</taxon>
        <taxon>Magnoliopsida</taxon>
        <taxon>eudicotyledons</taxon>
        <taxon>Gunneridae</taxon>
        <taxon>Pentapetalae</taxon>
        <taxon>rosids</taxon>
        <taxon>fabids</taxon>
        <taxon>Rosales</taxon>
        <taxon>Rosaceae</taxon>
        <taxon>Amygdaloideae</taxon>
        <taxon>Amygdaleae</taxon>
        <taxon>Prunus</taxon>
    </lineage>
</organism>
<protein>
    <recommendedName>
        <fullName evidence="5 6">U-box domain-containing protein</fullName>
        <ecNumber evidence="5">2.3.2.27</ecNumber>
    </recommendedName>
    <alternativeName>
        <fullName evidence="5">RING-type E3 ubiquitin transferase PUB</fullName>
    </alternativeName>
</protein>
<comment type="function">
    <text evidence="5">Functions as an E3 ubiquitin ligase.</text>
</comment>
<dbReference type="EMBL" id="CM007652">
    <property type="protein sequence ID" value="ONI22128.1"/>
    <property type="molecule type" value="Genomic_DNA"/>
</dbReference>
<evidence type="ECO:0000256" key="3">
    <source>
        <dbReference type="ARBA" id="ARBA00022679"/>
    </source>
</evidence>
<dbReference type="Gene3D" id="3.30.40.10">
    <property type="entry name" value="Zinc/RING finger domain, C3HC4 (zinc finger)"/>
    <property type="match status" value="1"/>
</dbReference>
<evidence type="ECO:0000256" key="4">
    <source>
        <dbReference type="ARBA" id="ARBA00022786"/>
    </source>
</evidence>
<dbReference type="Pfam" id="PF04564">
    <property type="entry name" value="U-box"/>
    <property type="match status" value="1"/>
</dbReference>
<dbReference type="SUPFAM" id="SSF57850">
    <property type="entry name" value="RING/U-box"/>
    <property type="match status" value="1"/>
</dbReference>
<evidence type="ECO:0000313" key="8">
    <source>
        <dbReference type="Proteomes" id="UP000006882"/>
    </source>
</evidence>
<dbReference type="AlphaFoldDB" id="A0A251QEC6"/>
<dbReference type="SUPFAM" id="SSF48371">
    <property type="entry name" value="ARM repeat"/>
    <property type="match status" value="1"/>
</dbReference>
<dbReference type="InterPro" id="IPR045210">
    <property type="entry name" value="RING-Ubox_PUB"/>
</dbReference>
<dbReference type="GO" id="GO:0061630">
    <property type="term" value="F:ubiquitin protein ligase activity"/>
    <property type="evidence" value="ECO:0007669"/>
    <property type="project" value="UniProtKB-UniRule"/>
</dbReference>
<keyword evidence="4 5" id="KW-0833">Ubl conjugation pathway</keyword>
<dbReference type="SMART" id="SM00504">
    <property type="entry name" value="Ubox"/>
    <property type="match status" value="1"/>
</dbReference>
<dbReference type="Gene3D" id="1.25.10.10">
    <property type="entry name" value="Leucine-rich Repeat Variant"/>
    <property type="match status" value="1"/>
</dbReference>
<evidence type="ECO:0000256" key="1">
    <source>
        <dbReference type="ARBA" id="ARBA00000900"/>
    </source>
</evidence>
<feature type="domain" description="U-box" evidence="6">
    <location>
        <begin position="34"/>
        <end position="109"/>
    </location>
</feature>
<dbReference type="InterPro" id="IPR045185">
    <property type="entry name" value="PUB22/23/24-like"/>
</dbReference>
<dbReference type="PANTHER" id="PTHR22849">
    <property type="entry name" value="WDSAM1 PROTEIN"/>
    <property type="match status" value="1"/>
</dbReference>
<dbReference type="InterPro" id="IPR011989">
    <property type="entry name" value="ARM-like"/>
</dbReference>
<reference evidence="7 8" key="1">
    <citation type="journal article" date="2013" name="Nat. Genet.">
        <title>The high-quality draft genome of peach (Prunus persica) identifies unique patterns of genetic diversity, domestication and genome evolution.</title>
        <authorList>
            <consortium name="International Peach Genome Initiative"/>
            <person name="Verde I."/>
            <person name="Abbott A.G."/>
            <person name="Scalabrin S."/>
            <person name="Jung S."/>
            <person name="Shu S."/>
            <person name="Marroni F."/>
            <person name="Zhebentyayeva T."/>
            <person name="Dettori M.T."/>
            <person name="Grimwood J."/>
            <person name="Cattonaro F."/>
            <person name="Zuccolo A."/>
            <person name="Rossini L."/>
            <person name="Jenkins J."/>
            <person name="Vendramin E."/>
            <person name="Meisel L.A."/>
            <person name="Decroocq V."/>
            <person name="Sosinski B."/>
            <person name="Prochnik S."/>
            <person name="Mitros T."/>
            <person name="Policriti A."/>
            <person name="Cipriani G."/>
            <person name="Dondini L."/>
            <person name="Ficklin S."/>
            <person name="Goodstein D.M."/>
            <person name="Xuan P."/>
            <person name="Del Fabbro C."/>
            <person name="Aramini V."/>
            <person name="Copetti D."/>
            <person name="Gonzalez S."/>
            <person name="Horner D.S."/>
            <person name="Falchi R."/>
            <person name="Lucas S."/>
            <person name="Mica E."/>
            <person name="Maldonado J."/>
            <person name="Lazzari B."/>
            <person name="Bielenberg D."/>
            <person name="Pirona R."/>
            <person name="Miculan M."/>
            <person name="Barakat A."/>
            <person name="Testolin R."/>
            <person name="Stella A."/>
            <person name="Tartarini S."/>
            <person name="Tonutti P."/>
            <person name="Arus P."/>
            <person name="Orellana A."/>
            <person name="Wells C."/>
            <person name="Main D."/>
            <person name="Vizzotto G."/>
            <person name="Silva H."/>
            <person name="Salamini F."/>
            <person name="Schmutz J."/>
            <person name="Morgante M."/>
            <person name="Rokhsar D.S."/>
        </authorList>
    </citation>
    <scope>NUCLEOTIDE SEQUENCE [LARGE SCALE GENOMIC DNA]</scope>
    <source>
        <strain evidence="8">cv. Nemared</strain>
    </source>
</reference>
<proteinExistence type="predicted"/>
<sequence length="446" mass="50584">MLISYPKLSLSFCSFCAVDFEVERKTPADPAMDFSPCHFRCPISMELMKEPVTISTGVTYERKNIEKWFFTYKKKTCPATMQSIENFGIIPNHTLKRLIVSWQSNEDSKSSCSSPSSSQSQPCHSAKHDEIQALLSTIVSSPFKVNSIKKLRSIIEIDDEMKDDFIQSNGVEVLVQILDQTIMESSDFVTFRACEEALCVLQQLPISEEGKTFELLSKQESTRSMAIMLQRGSAEARLHTVTIFRKMAKTEYDWSFIVQDQGIDFFKSLLELVSDEICSKASSCALEVLIEILRASKKNRLRAIEAGAVCVLIELLQDSNRSKCERMLHLIKLLCECAEGRQALVEHGMGIVAITKKMLHVSNAATKIGVKIIWLVCNFHPTERVLEEMLMYGSVKKLLALLHMDGRSSTKDKVLKIFKMHGNSWKRYPCFPYDLKDYLGFVNDSS</sequence>
<dbReference type="InterPro" id="IPR003613">
    <property type="entry name" value="Ubox_domain"/>
</dbReference>
<name>A0A251QEC6_PRUPE</name>
<dbReference type="EC" id="2.3.2.27" evidence="5"/>
<dbReference type="Proteomes" id="UP000006882">
    <property type="component" value="Chromosome G2"/>
</dbReference>
<keyword evidence="8" id="KW-1185">Reference proteome</keyword>
<comment type="catalytic activity">
    <reaction evidence="1 5">
        <text>S-ubiquitinyl-[E2 ubiquitin-conjugating enzyme]-L-cysteine + [acceptor protein]-L-lysine = [E2 ubiquitin-conjugating enzyme]-L-cysteine + N(6)-ubiquitinyl-[acceptor protein]-L-lysine.</text>
        <dbReference type="EC" id="2.3.2.27"/>
    </reaction>
</comment>
<dbReference type="Pfam" id="PF25598">
    <property type="entry name" value="ARM_PUB"/>
    <property type="match status" value="1"/>
</dbReference>
<dbReference type="InterPro" id="IPR016024">
    <property type="entry name" value="ARM-type_fold"/>
</dbReference>
<gene>
    <name evidence="7" type="ORF">PRUPE_2G109000</name>
</gene>
<dbReference type="InterPro" id="IPR013083">
    <property type="entry name" value="Znf_RING/FYVE/PHD"/>
</dbReference>
<dbReference type="eggNOG" id="ENOG502QTKN">
    <property type="taxonomic scope" value="Eukaryota"/>
</dbReference>
<dbReference type="Gramene" id="ONI22128">
    <property type="protein sequence ID" value="ONI22128"/>
    <property type="gene ID" value="PRUPE_2G109000"/>
</dbReference>
<comment type="pathway">
    <text evidence="2 5">Protein modification; protein ubiquitination.</text>
</comment>
<dbReference type="InterPro" id="IPR058678">
    <property type="entry name" value="ARM_PUB"/>
</dbReference>
<evidence type="ECO:0000256" key="5">
    <source>
        <dbReference type="RuleBase" id="RU369093"/>
    </source>
</evidence>
<evidence type="ECO:0000256" key="2">
    <source>
        <dbReference type="ARBA" id="ARBA00004906"/>
    </source>
</evidence>
<keyword evidence="3 5" id="KW-0808">Transferase</keyword>
<accession>A0A251QEC6</accession>